<dbReference type="AlphaFoldDB" id="A0A1E8PR80"/>
<protein>
    <recommendedName>
        <fullName evidence="2">TadE-like domain-containing protein</fullName>
    </recommendedName>
</protein>
<accession>A0A1E8PR80</accession>
<keyword evidence="1" id="KW-0812">Transmembrane</keyword>
<keyword evidence="1" id="KW-0472">Membrane</keyword>
<dbReference type="Proteomes" id="UP000092634">
    <property type="component" value="Unassembled WGS sequence"/>
</dbReference>
<feature type="domain" description="TadE-like" evidence="2">
    <location>
        <begin position="16"/>
        <end position="58"/>
    </location>
</feature>
<dbReference type="InterPro" id="IPR012495">
    <property type="entry name" value="TadE-like_dom"/>
</dbReference>
<dbReference type="Pfam" id="PF07811">
    <property type="entry name" value="TadE"/>
    <property type="match status" value="1"/>
</dbReference>
<comment type="caution">
    <text evidence="3">The sequence shown here is derived from an EMBL/GenBank/DDBJ whole genome shotgun (WGS) entry which is preliminary data.</text>
</comment>
<feature type="transmembrane region" description="Helical" evidence="1">
    <location>
        <begin position="15"/>
        <end position="37"/>
    </location>
</feature>
<keyword evidence="1" id="KW-1133">Transmembrane helix</keyword>
<gene>
    <name evidence="3" type="ORF">BA896_007550</name>
</gene>
<evidence type="ECO:0000313" key="4">
    <source>
        <dbReference type="Proteomes" id="UP000092634"/>
    </source>
</evidence>
<proteinExistence type="predicted"/>
<evidence type="ECO:0000256" key="1">
    <source>
        <dbReference type="SAM" id="Phobius"/>
    </source>
</evidence>
<name>A0A1E8PR80_9BURK</name>
<evidence type="ECO:0000313" key="3">
    <source>
        <dbReference type="EMBL" id="OFJ48788.1"/>
    </source>
</evidence>
<evidence type="ECO:0000259" key="2">
    <source>
        <dbReference type="Pfam" id="PF07811"/>
    </source>
</evidence>
<organism evidence="3 4">
    <name type="scientific">Janthinobacterium lividum</name>
    <dbReference type="NCBI Taxonomy" id="29581"/>
    <lineage>
        <taxon>Bacteria</taxon>
        <taxon>Pseudomonadati</taxon>
        <taxon>Pseudomonadota</taxon>
        <taxon>Betaproteobacteria</taxon>
        <taxon>Burkholderiales</taxon>
        <taxon>Oxalobacteraceae</taxon>
        <taxon>Janthinobacterium</taxon>
    </lineage>
</organism>
<dbReference type="EMBL" id="MAQB02000001">
    <property type="protein sequence ID" value="OFJ48788.1"/>
    <property type="molecule type" value="Genomic_DNA"/>
</dbReference>
<sequence length="203" mass="21824">MSINLSIEQRRQHQGGVFAVEFAMLALLFFFFLFAMLEVARAVYMWNLVHEITRRAARAAAVTDFSNAAALQAVRTHAVLRTTPGALPLGGGLSDAYVRIDYLSQAGGGALAAVPVTVMPGCPQRNRINCLDDPHGASCIRFVRARLCVPSDDVRCETVPYRPVLPLLGMMFPSGAGAIRLPSAATMAAAESLGYPDNPDFCP</sequence>
<reference evidence="3 4" key="1">
    <citation type="submission" date="2016-10" db="EMBL/GenBank/DDBJ databases">
        <title>Updated version of Genome Assembly of Janthinobacterium lividum ERGS5:01.</title>
        <authorList>
            <person name="Kumar R."/>
            <person name="Acharya V."/>
            <person name="Singh D."/>
        </authorList>
    </citation>
    <scope>NUCLEOTIDE SEQUENCE [LARGE SCALE GENOMIC DNA]</scope>
    <source>
        <strain evidence="3 4">ERGS5:01</strain>
    </source>
</reference>